<name>A0ACD4WR23_STRVN</name>
<evidence type="ECO:0000313" key="2">
    <source>
        <dbReference type="Proteomes" id="UP001303608"/>
    </source>
</evidence>
<protein>
    <submittedName>
        <fullName evidence="1">Glycosyltransferase</fullName>
    </submittedName>
</protein>
<evidence type="ECO:0000313" key="1">
    <source>
        <dbReference type="EMBL" id="WOY99950.1"/>
    </source>
</evidence>
<reference evidence="1" key="1">
    <citation type="submission" date="2023-10" db="EMBL/GenBank/DDBJ databases">
        <title>The genome sequence of Streptomyces violaceoruber CGMCC 4.1801.</title>
        <authorList>
            <person name="Mo P."/>
        </authorList>
    </citation>
    <scope>NUCLEOTIDE SEQUENCE</scope>
    <source>
        <strain evidence="1">CGMCC 4.1801</strain>
    </source>
</reference>
<dbReference type="Proteomes" id="UP001303608">
    <property type="component" value="Chromosome"/>
</dbReference>
<accession>A0ACD4WR23</accession>
<sequence>MTGPLVLIEPYADRLGGHHQRTMVALAQARPSSLVIAPHGIVREAVAALREAGARLVTAPAGHPAAVLLAACRLAAGLSRAGLRVFRSRRWPRFLRRLPHQITLIARCLAEASALRTARRLAPGAEAVVILSASEALHGAAALLGGLPHLRFVHEQVTTEDAAVRFLGRLARRGERQVLAVCPTQAVGDQFTAAFPDLPAVVRAFAVDDGRRLTDAERDGGRTAFDIPTGEASVCLVGGWWPYKDIGVIDAALPLLKDPLHLVVTGIPLDEAVLARWRDLPNIHLHTMPGPVSEPVLRLVYAAADAALVTRCPGVGKESGLVMDAARLGVPLVVSDHDPGLTARLSGRPWALTFTASAPDALAEALHSVIRQPPERPGPEAPHLLGMRSAAEQADFLTRTFASLRTKDSRC</sequence>
<gene>
    <name evidence="1" type="ORF">R2E43_21860</name>
</gene>
<proteinExistence type="predicted"/>
<organism evidence="1 2">
    <name type="scientific">Streptomyces violaceoruber</name>
    <dbReference type="NCBI Taxonomy" id="1935"/>
    <lineage>
        <taxon>Bacteria</taxon>
        <taxon>Bacillati</taxon>
        <taxon>Actinomycetota</taxon>
        <taxon>Actinomycetes</taxon>
        <taxon>Kitasatosporales</taxon>
        <taxon>Streptomycetaceae</taxon>
        <taxon>Streptomyces</taxon>
        <taxon>Streptomyces violaceoruber group</taxon>
    </lineage>
</organism>
<dbReference type="EMBL" id="CP137734">
    <property type="protein sequence ID" value="WOY99950.1"/>
    <property type="molecule type" value="Genomic_DNA"/>
</dbReference>
<keyword evidence="2" id="KW-1185">Reference proteome</keyword>